<dbReference type="SUPFAM" id="SSF50129">
    <property type="entry name" value="GroES-like"/>
    <property type="match status" value="1"/>
</dbReference>
<dbReference type="PANTHER" id="PTHR44154">
    <property type="entry name" value="QUINONE OXIDOREDUCTASE"/>
    <property type="match status" value="1"/>
</dbReference>
<accession>A0A0M2UVI7</accession>
<evidence type="ECO:0000313" key="3">
    <source>
        <dbReference type="EMBL" id="KKO19847.1"/>
    </source>
</evidence>
<feature type="domain" description="Enoyl reductase (ER)" evidence="2">
    <location>
        <begin position="10"/>
        <end position="340"/>
    </location>
</feature>
<keyword evidence="1" id="KW-0521">NADP</keyword>
<dbReference type="Pfam" id="PF08240">
    <property type="entry name" value="ADH_N"/>
    <property type="match status" value="1"/>
</dbReference>
<dbReference type="Proteomes" id="UP000034954">
    <property type="component" value="Unassembled WGS sequence"/>
</dbReference>
<dbReference type="EMBL" id="LAQJ01000147">
    <property type="protein sequence ID" value="KKO19847.1"/>
    <property type="molecule type" value="Genomic_DNA"/>
</dbReference>
<dbReference type="Gene3D" id="3.90.180.10">
    <property type="entry name" value="Medium-chain alcohol dehydrogenases, catalytic domain"/>
    <property type="match status" value="1"/>
</dbReference>
<dbReference type="InterPro" id="IPR011032">
    <property type="entry name" value="GroES-like_sf"/>
</dbReference>
<sequence length="342" mass="37542">MKAMVFYEHGGIEKLTYADMEKPKISPYEVLVKVKACALNHLDIWVRQGLPGVEVPMPHILGSDSAGEVAEVGMEVKTFRPGDPVIIAPGVRCRKCVPCITNGDSMCNSFKIMGFQVQGGYAEFVKAHVDNIIPVSRKRSFEEWAAVPLVFITAWHMLITRGQLKAGEHVLIHAAGSGIGSAAIQIARLAGARVITTARGKEKLEKAKQLGADEVIDYSKENYADRVKDITGNKGVDLIFEHIGPDTWEKNLQCLTKGGRMVVCGATSGPQATVELRFLFMKQHAIIGCYMGSKKELLDVLSLVELGRLRPVIDSTFPLQEAAAAQQRMLNRENFGKIILKI</sequence>
<comment type="caution">
    <text evidence="3">The sequence shown here is derived from an EMBL/GenBank/DDBJ whole genome shotgun (WGS) entry which is preliminary data.</text>
</comment>
<dbReference type="InterPro" id="IPR020843">
    <property type="entry name" value="ER"/>
</dbReference>
<dbReference type="PATRIC" id="fig|380242.3.peg.1786"/>
<dbReference type="InterPro" id="IPR013149">
    <property type="entry name" value="ADH-like_C"/>
</dbReference>
<evidence type="ECO:0000259" key="2">
    <source>
        <dbReference type="SMART" id="SM00829"/>
    </source>
</evidence>
<organism evidence="3 4">
    <name type="scientific">Candidatus Brocadia fulgida</name>
    <dbReference type="NCBI Taxonomy" id="380242"/>
    <lineage>
        <taxon>Bacteria</taxon>
        <taxon>Pseudomonadati</taxon>
        <taxon>Planctomycetota</taxon>
        <taxon>Candidatus Brocadiia</taxon>
        <taxon>Candidatus Brocadiales</taxon>
        <taxon>Candidatus Brocadiaceae</taxon>
        <taxon>Candidatus Brocadia</taxon>
    </lineage>
</organism>
<evidence type="ECO:0000313" key="4">
    <source>
        <dbReference type="Proteomes" id="UP000034954"/>
    </source>
</evidence>
<dbReference type="SMART" id="SM00829">
    <property type="entry name" value="PKS_ER"/>
    <property type="match status" value="1"/>
</dbReference>
<dbReference type="AlphaFoldDB" id="A0A0M2UVI7"/>
<reference evidence="3 4" key="1">
    <citation type="journal article" date="2013" name="BMC Microbiol.">
        <title>Identification of the type II cytochrome c maturation pathway in anammox bacteria by comparative genomics.</title>
        <authorList>
            <person name="Ferousi C."/>
            <person name="Speth D.R."/>
            <person name="Reimann J."/>
            <person name="Op den Camp H.J."/>
            <person name="Allen J.W."/>
            <person name="Keltjens J.T."/>
            <person name="Jetten M.S."/>
        </authorList>
    </citation>
    <scope>NUCLEOTIDE SEQUENCE [LARGE SCALE GENOMIC DNA]</scope>
    <source>
        <strain evidence="3">RU1</strain>
    </source>
</reference>
<dbReference type="InterPro" id="IPR051603">
    <property type="entry name" value="Zinc-ADH_QOR/CCCR"/>
</dbReference>
<dbReference type="SUPFAM" id="SSF51735">
    <property type="entry name" value="NAD(P)-binding Rossmann-fold domains"/>
    <property type="match status" value="1"/>
</dbReference>
<dbReference type="InterPro" id="IPR013154">
    <property type="entry name" value="ADH-like_N"/>
</dbReference>
<keyword evidence="4" id="KW-1185">Reference proteome</keyword>
<protein>
    <submittedName>
        <fullName evidence="3">Alcohol dehydrogenase</fullName>
    </submittedName>
</protein>
<dbReference type="GO" id="GO:0016491">
    <property type="term" value="F:oxidoreductase activity"/>
    <property type="evidence" value="ECO:0007669"/>
    <property type="project" value="InterPro"/>
</dbReference>
<gene>
    <name evidence="3" type="ORF">BROFUL_01449</name>
</gene>
<dbReference type="CDD" id="cd08266">
    <property type="entry name" value="Zn_ADH_like1"/>
    <property type="match status" value="1"/>
</dbReference>
<name>A0A0M2UVI7_9BACT</name>
<dbReference type="Pfam" id="PF00107">
    <property type="entry name" value="ADH_zinc_N"/>
    <property type="match status" value="1"/>
</dbReference>
<dbReference type="InterPro" id="IPR036291">
    <property type="entry name" value="NAD(P)-bd_dom_sf"/>
</dbReference>
<proteinExistence type="predicted"/>
<evidence type="ECO:0000256" key="1">
    <source>
        <dbReference type="ARBA" id="ARBA00022857"/>
    </source>
</evidence>
<dbReference type="PANTHER" id="PTHR44154:SF1">
    <property type="entry name" value="QUINONE OXIDOREDUCTASE"/>
    <property type="match status" value="1"/>
</dbReference>